<evidence type="ECO:0000313" key="1">
    <source>
        <dbReference type="EMBL" id="OGC40313.1"/>
    </source>
</evidence>
<dbReference type="Proteomes" id="UP000179242">
    <property type="component" value="Unassembled WGS sequence"/>
</dbReference>
<organism evidence="1 2">
    <name type="scientific">candidate division WOR-1 bacterium RIFOXYC2_FULL_46_14</name>
    <dbReference type="NCBI Taxonomy" id="1802587"/>
    <lineage>
        <taxon>Bacteria</taxon>
        <taxon>Bacillati</taxon>
        <taxon>Saganbacteria</taxon>
    </lineage>
</organism>
<protein>
    <submittedName>
        <fullName evidence="1">Uncharacterized protein</fullName>
    </submittedName>
</protein>
<sequence>MGIEYVIGLDCPVKQELSLSRLIYLVKYGETAKLLLEHLTKEEGKKEEEVLNYEVETGILTADGCQEKKKSKISELLEEAKILEKFSGYCKECPANCGFDFGCYKSIRLPLSLKSESWLIDIAIEAINKGGVYAASMNSIFNKKIDGKFAERLRKDPGLFFESDEPLKVELELEGKKFMLTSNQIFDFIFGAEKIDSDGVSVFLFFSGGLKQGKGEDGAVQFYFEFDENPDDDLSITQLKEFFTGLFVSYNLQKEVLIYV</sequence>
<proteinExistence type="predicted"/>
<reference evidence="1 2" key="1">
    <citation type="journal article" date="2016" name="Nat. Commun.">
        <title>Thousands of microbial genomes shed light on interconnected biogeochemical processes in an aquifer system.</title>
        <authorList>
            <person name="Anantharaman K."/>
            <person name="Brown C.T."/>
            <person name="Hug L.A."/>
            <person name="Sharon I."/>
            <person name="Castelle C.J."/>
            <person name="Probst A.J."/>
            <person name="Thomas B.C."/>
            <person name="Singh A."/>
            <person name="Wilkins M.J."/>
            <person name="Karaoz U."/>
            <person name="Brodie E.L."/>
            <person name="Williams K.H."/>
            <person name="Hubbard S.S."/>
            <person name="Banfield J.F."/>
        </authorList>
    </citation>
    <scope>NUCLEOTIDE SEQUENCE [LARGE SCALE GENOMIC DNA]</scope>
</reference>
<dbReference type="EMBL" id="MEUJ01000004">
    <property type="protein sequence ID" value="OGC40313.1"/>
    <property type="molecule type" value="Genomic_DNA"/>
</dbReference>
<accession>A0A1F4U7N8</accession>
<dbReference type="AlphaFoldDB" id="A0A1F4U7N8"/>
<name>A0A1F4U7N8_UNCSA</name>
<gene>
    <name evidence="1" type="ORF">A2438_03450</name>
</gene>
<evidence type="ECO:0000313" key="2">
    <source>
        <dbReference type="Proteomes" id="UP000179242"/>
    </source>
</evidence>
<comment type="caution">
    <text evidence="1">The sequence shown here is derived from an EMBL/GenBank/DDBJ whole genome shotgun (WGS) entry which is preliminary data.</text>
</comment>